<dbReference type="InterPro" id="IPR057736">
    <property type="entry name" value="SAF_PseI/NeuA/NeuB"/>
</dbReference>
<dbReference type="Pfam" id="PF08666">
    <property type="entry name" value="SAF"/>
    <property type="match status" value="1"/>
</dbReference>
<dbReference type="InterPro" id="IPR013132">
    <property type="entry name" value="PseI/NeuA/B-like_N"/>
</dbReference>
<dbReference type="InterPro" id="IPR020007">
    <property type="entry name" value="NeuB/NeuA"/>
</dbReference>
<dbReference type="InterPro" id="IPR013974">
    <property type="entry name" value="SAF"/>
</dbReference>
<dbReference type="GO" id="GO:0016051">
    <property type="term" value="P:carbohydrate biosynthetic process"/>
    <property type="evidence" value="ECO:0007669"/>
    <property type="project" value="InterPro"/>
</dbReference>
<evidence type="ECO:0000313" key="3">
    <source>
        <dbReference type="Proteomes" id="UP000234857"/>
    </source>
</evidence>
<sequence>MKIDIENRVFIIAEAGVNHNGDIKLAKKLIKAAAEAGANAVKFQTFKAEDLVCAEAPKARYQDENVGKADSQLEMLKKLELSRKEHEILIDYCNEKGILFLSTPFDIKSLHMLNELNIPIIKIPSGEITNLPLLEEISCLNKEIIISTGMSDLKEIEHALKILTSNNIKKKNITVLHCNTQYPTPFEDVNLLAMKTIQKELDVKIGYSDHTVGLEVSLAAVSLGAMVIEKHFTLDKEMLGPDHKASLDPKELSDLVNGIRRIEKALGNGVKIPSRSEKENIEVARKSIVARCNIKKGEIFTKENLTTKRPGNGISPMRLYDLLDMEANKEYMKDELIKI</sequence>
<name>A0A2N5ZA80_MUIH1</name>
<evidence type="ECO:0000313" key="2">
    <source>
        <dbReference type="EMBL" id="PLX15519.1"/>
    </source>
</evidence>
<dbReference type="InterPro" id="IPR013785">
    <property type="entry name" value="Aldolase_TIM"/>
</dbReference>
<protein>
    <submittedName>
        <fullName evidence="2">N-acetylneuraminate synthase</fullName>
    </submittedName>
</protein>
<dbReference type="PANTHER" id="PTHR42966:SF1">
    <property type="entry name" value="SIALIC ACID SYNTHASE"/>
    <property type="match status" value="1"/>
</dbReference>
<reference evidence="2 3" key="1">
    <citation type="submission" date="2017-11" db="EMBL/GenBank/DDBJ databases">
        <title>Genome-resolved metagenomics identifies genetic mobility, metabolic interactions, and unexpected diversity in perchlorate-reducing communities.</title>
        <authorList>
            <person name="Barnum T.P."/>
            <person name="Figueroa I.A."/>
            <person name="Carlstrom C.I."/>
            <person name="Lucas L.N."/>
            <person name="Engelbrektson A.L."/>
            <person name="Coates J.D."/>
        </authorList>
    </citation>
    <scope>NUCLEOTIDE SEQUENCE [LARGE SCALE GENOMIC DNA]</scope>
    <source>
        <strain evidence="2">BM706</strain>
    </source>
</reference>
<comment type="caution">
    <text evidence="2">The sequence shown here is derived from an EMBL/GenBank/DDBJ whole genome shotgun (WGS) entry which is preliminary data.</text>
</comment>
<accession>A0A2N5ZA80</accession>
<dbReference type="Gene3D" id="3.20.20.70">
    <property type="entry name" value="Aldolase class I"/>
    <property type="match status" value="1"/>
</dbReference>
<dbReference type="EMBL" id="PKTG01000138">
    <property type="protein sequence ID" value="PLX15519.1"/>
    <property type="molecule type" value="Genomic_DNA"/>
</dbReference>
<dbReference type="Gene3D" id="3.90.1210.10">
    <property type="entry name" value="Antifreeze-like/N-acetylneuraminic acid synthase C-terminal domain"/>
    <property type="match status" value="1"/>
</dbReference>
<dbReference type="SUPFAM" id="SSF51569">
    <property type="entry name" value="Aldolase"/>
    <property type="match status" value="1"/>
</dbReference>
<dbReference type="SUPFAM" id="SSF51269">
    <property type="entry name" value="AFP III-like domain"/>
    <property type="match status" value="1"/>
</dbReference>
<dbReference type="Pfam" id="PF03102">
    <property type="entry name" value="NeuB"/>
    <property type="match status" value="1"/>
</dbReference>
<dbReference type="PANTHER" id="PTHR42966">
    <property type="entry name" value="N-ACETYLNEURAMINATE SYNTHASE"/>
    <property type="match status" value="1"/>
</dbReference>
<organism evidence="2 3">
    <name type="scientific">Muiribacterium halophilum</name>
    <dbReference type="NCBI Taxonomy" id="2053465"/>
    <lineage>
        <taxon>Bacteria</taxon>
        <taxon>Candidatus Muiribacteriota</taxon>
        <taxon>Candidatus Muiribacteriia</taxon>
        <taxon>Candidatus Muiribacteriales</taxon>
        <taxon>Candidatus Muiribacteriaceae</taxon>
        <taxon>Candidatus Muiribacterium</taxon>
    </lineage>
</organism>
<dbReference type="InterPro" id="IPR051690">
    <property type="entry name" value="PseI-like"/>
</dbReference>
<proteinExistence type="predicted"/>
<dbReference type="InterPro" id="IPR036732">
    <property type="entry name" value="AFP_Neu5c_C_sf"/>
</dbReference>
<gene>
    <name evidence="2" type="primary">neuB</name>
    <name evidence="2" type="ORF">C0601_12790</name>
</gene>
<dbReference type="NCBIfam" id="TIGR03569">
    <property type="entry name" value="NeuB_NnaB"/>
    <property type="match status" value="1"/>
</dbReference>
<dbReference type="GO" id="GO:0047444">
    <property type="term" value="F:N-acylneuraminate-9-phosphate synthase activity"/>
    <property type="evidence" value="ECO:0007669"/>
    <property type="project" value="TreeGrafter"/>
</dbReference>
<dbReference type="Proteomes" id="UP000234857">
    <property type="component" value="Unassembled WGS sequence"/>
</dbReference>
<dbReference type="InterPro" id="IPR006190">
    <property type="entry name" value="SAF_AFP_Neu5Ac"/>
</dbReference>
<feature type="domain" description="AFP-like" evidence="1">
    <location>
        <begin position="287"/>
        <end position="339"/>
    </location>
</feature>
<dbReference type="AlphaFoldDB" id="A0A2N5ZA80"/>
<dbReference type="CDD" id="cd11615">
    <property type="entry name" value="SAF_NeuB_like"/>
    <property type="match status" value="1"/>
</dbReference>
<dbReference type="PROSITE" id="PS50844">
    <property type="entry name" value="AFP_LIKE"/>
    <property type="match status" value="1"/>
</dbReference>
<evidence type="ECO:0000259" key="1">
    <source>
        <dbReference type="PROSITE" id="PS50844"/>
    </source>
</evidence>